<dbReference type="Proteomes" id="UP000464507">
    <property type="component" value="Chromosome"/>
</dbReference>
<evidence type="ECO:0000313" key="3">
    <source>
        <dbReference type="Proteomes" id="UP000464507"/>
    </source>
</evidence>
<dbReference type="EMBL" id="CP017146">
    <property type="protein sequence ID" value="QHO69013.1"/>
    <property type="molecule type" value="Genomic_DNA"/>
</dbReference>
<evidence type="ECO:0008006" key="4">
    <source>
        <dbReference type="Google" id="ProtNLM"/>
    </source>
</evidence>
<dbReference type="KEGG" id="mant:BHD05_04500"/>
<evidence type="ECO:0000256" key="1">
    <source>
        <dbReference type="SAM" id="SignalP"/>
    </source>
</evidence>
<feature type="signal peptide" evidence="1">
    <location>
        <begin position="1"/>
        <end position="27"/>
    </location>
</feature>
<keyword evidence="1" id="KW-0732">Signal</keyword>
<reference evidence="2 3" key="1">
    <citation type="submission" date="2016-09" db="EMBL/GenBank/DDBJ databases">
        <title>Complete genome sequence of microbes from the polar regions.</title>
        <authorList>
            <person name="Liao L."/>
            <person name="Chen B."/>
        </authorList>
    </citation>
    <scope>NUCLEOTIDE SEQUENCE [LARGE SCALE GENOMIC DNA]</scope>
    <source>
        <strain evidence="2 3">ZS314</strain>
    </source>
</reference>
<proteinExistence type="predicted"/>
<gene>
    <name evidence="2" type="ORF">BHD05_04500</name>
</gene>
<protein>
    <recommendedName>
        <fullName evidence="4">Camelysin metallo-endopeptidase</fullName>
    </recommendedName>
</protein>
<organism evidence="2 3">
    <name type="scientific">Marisediminicola antarctica</name>
    <dbReference type="NCBI Taxonomy" id="674079"/>
    <lineage>
        <taxon>Bacteria</taxon>
        <taxon>Bacillati</taxon>
        <taxon>Actinomycetota</taxon>
        <taxon>Actinomycetes</taxon>
        <taxon>Micrococcales</taxon>
        <taxon>Microbacteriaceae</taxon>
        <taxon>Marisediminicola</taxon>
    </lineage>
</organism>
<evidence type="ECO:0000313" key="2">
    <source>
        <dbReference type="EMBL" id="QHO69013.1"/>
    </source>
</evidence>
<sequence length="230" mass="23233">MYMLKKFTARGTALVASIALLGGAAFVASGTTGAYFSDTKQGVVTGSIGSIAVGTAGGSGAAGLDLAFSKMLPGEAQTVSANYRNTGNTAQDVYIVFNNATALSTFNNLGSYGEAHLSANGAALFDSVNLNDRAATCGTFAPTGCWPLKSQYLLASNVPVNGTGTVSLTFNYASKMKGAPAAFNSYPASTQQYSDTLNSSDQTTVKAADGAGTGLPYQIVATQLGVAPGQ</sequence>
<accession>A0A7L5AEZ7</accession>
<keyword evidence="3" id="KW-1185">Reference proteome</keyword>
<dbReference type="AlphaFoldDB" id="A0A7L5AEZ7"/>
<feature type="chain" id="PRO_5029571016" description="Camelysin metallo-endopeptidase" evidence="1">
    <location>
        <begin position="28"/>
        <end position="230"/>
    </location>
</feature>
<name>A0A7L5AEZ7_9MICO</name>